<reference evidence="2 3" key="1">
    <citation type="submission" date="2015-07" db="EMBL/GenBank/DDBJ databases">
        <title>The genome of Melipona quadrifasciata.</title>
        <authorList>
            <person name="Pan H."/>
            <person name="Kapheim K."/>
        </authorList>
    </citation>
    <scope>NUCLEOTIDE SEQUENCE [LARGE SCALE GENOMIC DNA]</scope>
    <source>
        <strain evidence="2">0111107301</strain>
        <tissue evidence="2">Whole body</tissue>
    </source>
</reference>
<evidence type="ECO:0000313" key="2">
    <source>
        <dbReference type="EMBL" id="KOX77165.1"/>
    </source>
</evidence>
<organism evidence="2 3">
    <name type="scientific">Melipona quadrifasciata</name>
    <dbReference type="NCBI Taxonomy" id="166423"/>
    <lineage>
        <taxon>Eukaryota</taxon>
        <taxon>Metazoa</taxon>
        <taxon>Ecdysozoa</taxon>
        <taxon>Arthropoda</taxon>
        <taxon>Hexapoda</taxon>
        <taxon>Insecta</taxon>
        <taxon>Pterygota</taxon>
        <taxon>Neoptera</taxon>
        <taxon>Endopterygota</taxon>
        <taxon>Hymenoptera</taxon>
        <taxon>Apocrita</taxon>
        <taxon>Aculeata</taxon>
        <taxon>Apoidea</taxon>
        <taxon>Anthophila</taxon>
        <taxon>Apidae</taxon>
        <taxon>Melipona</taxon>
    </lineage>
</organism>
<feature type="region of interest" description="Disordered" evidence="1">
    <location>
        <begin position="209"/>
        <end position="235"/>
    </location>
</feature>
<dbReference type="EMBL" id="KQ435735">
    <property type="protein sequence ID" value="KOX77165.1"/>
    <property type="molecule type" value="Genomic_DNA"/>
</dbReference>
<keyword evidence="3" id="KW-1185">Reference proteome</keyword>
<dbReference type="Proteomes" id="UP000053105">
    <property type="component" value="Unassembled WGS sequence"/>
</dbReference>
<feature type="region of interest" description="Disordered" evidence="1">
    <location>
        <begin position="83"/>
        <end position="109"/>
    </location>
</feature>
<evidence type="ECO:0000313" key="3">
    <source>
        <dbReference type="Proteomes" id="UP000053105"/>
    </source>
</evidence>
<evidence type="ECO:0000256" key="1">
    <source>
        <dbReference type="SAM" id="MobiDB-lite"/>
    </source>
</evidence>
<dbReference type="AlphaFoldDB" id="A0A0M9A4N6"/>
<feature type="compositionally biased region" description="Basic and acidic residues" evidence="1">
    <location>
        <begin position="83"/>
        <end position="92"/>
    </location>
</feature>
<proteinExistence type="predicted"/>
<gene>
    <name evidence="2" type="ORF">WN51_10255</name>
</gene>
<feature type="compositionally biased region" description="Polar residues" evidence="1">
    <location>
        <begin position="19"/>
        <end position="31"/>
    </location>
</feature>
<accession>A0A0M9A4N6</accession>
<protein>
    <submittedName>
        <fullName evidence="2">Uncharacterized protein</fullName>
    </submittedName>
</protein>
<sequence length="235" mass="26437">MGYPNLIIRKSLLLNLGNEDSQTADGDSSQFEKGVFTSEESSPGEISRVQVRLLDVVVHTGAQARTGFVRSCKTRQRLEHRIRERLEDRRGSGENILTGKPHVSFQPTERSDLDVEAPDIYNVNPIPWSMHVGKRHTIPILDTGIKSPTWPLYAHFRLILGRCRCIDLTTDTLRTLKLSTAGLHLAPGRIVCPYLPSCRANYPEDFAGNIDNVGHPPHRSIPSQKARRNVRDSRE</sequence>
<feature type="region of interest" description="Disordered" evidence="1">
    <location>
        <begin position="19"/>
        <end position="39"/>
    </location>
</feature>
<name>A0A0M9A4N6_9HYME</name>